<dbReference type="EMBL" id="HE797141">
    <property type="protein sequence ID" value="CCM04079.1"/>
    <property type="molecule type" value="Genomic_DNA"/>
</dbReference>
<keyword evidence="1" id="KW-1133">Transmembrane helix</keyword>
<dbReference type="HOGENOM" id="CLU_035509_1_6_1"/>
<gene>
    <name evidence="2" type="ORF">FIBRA_06238</name>
</gene>
<keyword evidence="3" id="KW-1185">Reference proteome</keyword>
<feature type="transmembrane region" description="Helical" evidence="1">
    <location>
        <begin position="6"/>
        <end position="24"/>
    </location>
</feature>
<evidence type="ECO:0000313" key="3">
    <source>
        <dbReference type="Proteomes" id="UP000006352"/>
    </source>
</evidence>
<name>J4H3Z0_9APHY</name>
<reference evidence="2 3" key="1">
    <citation type="journal article" date="2012" name="Appl. Environ. Microbiol.">
        <title>Short-read sequencing for genomic analysis of the brown rot fungus Fibroporia radiculosa.</title>
        <authorList>
            <person name="Tang J.D."/>
            <person name="Perkins A.D."/>
            <person name="Sonstegard T.S."/>
            <person name="Schroeder S.G."/>
            <person name="Burgess S.C."/>
            <person name="Diehl S.V."/>
        </authorList>
    </citation>
    <scope>NUCLEOTIDE SEQUENCE [LARGE SCALE GENOMIC DNA]</scope>
    <source>
        <strain evidence="2 3">TFFH 294</strain>
    </source>
</reference>
<dbReference type="RefSeq" id="XP_012183362.1">
    <property type="nucleotide sequence ID" value="XM_012327972.1"/>
</dbReference>
<dbReference type="GeneID" id="24098990"/>
<protein>
    <recommendedName>
        <fullName evidence="4">G-protein coupled receptors family 1 profile domain-containing protein</fullName>
    </recommendedName>
</protein>
<evidence type="ECO:0000313" key="2">
    <source>
        <dbReference type="EMBL" id="CCM04079.1"/>
    </source>
</evidence>
<dbReference type="InParanoid" id="J4H3Z0"/>
<proteinExistence type="predicted"/>
<sequence length="207" mass="23201">MGFYGVLNVGVVQFLVLYRVYVVWDNRTRIRNALLSGYALAIAAGIVFTIIAVVQVAPHSLYSSELGSCLFTTKSYYLIGSWSAMLFYDIYVSLLLVGNSLNKPRRHNTEILRNLYRDGILSFLCLFGLQLAKLVPSIVGGPSDMLLTPLIAWSLDGVIVMRLFLKVRDIEVNARKGFGWKSVTMLDSKTQPQVPVLVFEEVEMEVI</sequence>
<keyword evidence="1" id="KW-0812">Transmembrane</keyword>
<keyword evidence="1" id="KW-0472">Membrane</keyword>
<feature type="transmembrane region" description="Helical" evidence="1">
    <location>
        <begin position="119"/>
        <end position="139"/>
    </location>
</feature>
<feature type="transmembrane region" description="Helical" evidence="1">
    <location>
        <begin position="36"/>
        <end position="56"/>
    </location>
</feature>
<evidence type="ECO:0000256" key="1">
    <source>
        <dbReference type="SAM" id="Phobius"/>
    </source>
</evidence>
<dbReference type="OrthoDB" id="2769707at2759"/>
<organism evidence="2 3">
    <name type="scientific">Fibroporia radiculosa</name>
    <dbReference type="NCBI Taxonomy" id="599839"/>
    <lineage>
        <taxon>Eukaryota</taxon>
        <taxon>Fungi</taxon>
        <taxon>Dikarya</taxon>
        <taxon>Basidiomycota</taxon>
        <taxon>Agaricomycotina</taxon>
        <taxon>Agaricomycetes</taxon>
        <taxon>Polyporales</taxon>
        <taxon>Fibroporiaceae</taxon>
        <taxon>Fibroporia</taxon>
    </lineage>
</organism>
<feature type="transmembrane region" description="Helical" evidence="1">
    <location>
        <begin position="76"/>
        <end position="98"/>
    </location>
</feature>
<dbReference type="AlphaFoldDB" id="J4H3Z0"/>
<dbReference type="Proteomes" id="UP000006352">
    <property type="component" value="Unassembled WGS sequence"/>
</dbReference>
<evidence type="ECO:0008006" key="4">
    <source>
        <dbReference type="Google" id="ProtNLM"/>
    </source>
</evidence>
<feature type="transmembrane region" description="Helical" evidence="1">
    <location>
        <begin position="145"/>
        <end position="165"/>
    </location>
</feature>
<accession>J4H3Z0</accession>